<dbReference type="SMART" id="SM00345">
    <property type="entry name" value="HTH_GNTR"/>
    <property type="match status" value="1"/>
</dbReference>
<dbReference type="PRINTS" id="PR00035">
    <property type="entry name" value="HTHGNTR"/>
</dbReference>
<dbReference type="Gene3D" id="1.10.10.10">
    <property type="entry name" value="Winged helix-like DNA-binding domain superfamily/Winged helix DNA-binding domain"/>
    <property type="match status" value="1"/>
</dbReference>
<dbReference type="CDD" id="cd07377">
    <property type="entry name" value="WHTH_GntR"/>
    <property type="match status" value="1"/>
</dbReference>
<dbReference type="Pfam" id="PF00392">
    <property type="entry name" value="GntR"/>
    <property type="match status" value="1"/>
</dbReference>
<evidence type="ECO:0000256" key="2">
    <source>
        <dbReference type="ARBA" id="ARBA00023125"/>
    </source>
</evidence>
<dbReference type="InterPro" id="IPR011663">
    <property type="entry name" value="UTRA"/>
</dbReference>
<dbReference type="EMBL" id="UGPG01000001">
    <property type="protein sequence ID" value="STY45140.1"/>
    <property type="molecule type" value="Genomic_DNA"/>
</dbReference>
<dbReference type="PANTHER" id="PTHR44846:SF4">
    <property type="entry name" value="HTH GNTR-TYPE DOMAIN-CONTAINING PROTEIN"/>
    <property type="match status" value="1"/>
</dbReference>
<keyword evidence="3" id="KW-0804">Transcription</keyword>
<keyword evidence="1" id="KW-0805">Transcription regulation</keyword>
<dbReference type="InterPro" id="IPR036388">
    <property type="entry name" value="WH-like_DNA-bd_sf"/>
</dbReference>
<sequence>MKKKEFIIQDLLSKIYQNHYPEGKLPTQRSLATFYEVSRYTIQDAIAKLRDIGVIDVIQGSGIFVRKNVNQNPLIYNSITATPYRRIISKPIYLRKEKATEEDQRIFELAENEDIWVFQRIRIVNYQIVQIETSRLPYKLFPTLKVEDIAHSIQAYIQQQNYTISHYITSYSPVTINKEQSQLMGCKRGIPAMKIENRCILKGGIVYEYSEVTALDYTCTYITPFNKENHRQRQSDQLFI</sequence>
<dbReference type="InterPro" id="IPR028978">
    <property type="entry name" value="Chorismate_lyase_/UTRA_dom_sf"/>
</dbReference>
<gene>
    <name evidence="5" type="primary">yydK</name>
    <name evidence="5" type="ORF">NCTC10815_02515</name>
</gene>
<evidence type="ECO:0000313" key="6">
    <source>
        <dbReference type="Proteomes" id="UP000254879"/>
    </source>
</evidence>
<dbReference type="InterPro" id="IPR036390">
    <property type="entry name" value="WH_DNA-bd_sf"/>
</dbReference>
<dbReference type="Proteomes" id="UP000254879">
    <property type="component" value="Unassembled WGS sequence"/>
</dbReference>
<evidence type="ECO:0000256" key="1">
    <source>
        <dbReference type="ARBA" id="ARBA00023015"/>
    </source>
</evidence>
<dbReference type="SMART" id="SM00866">
    <property type="entry name" value="UTRA"/>
    <property type="match status" value="1"/>
</dbReference>
<evidence type="ECO:0000313" key="5">
    <source>
        <dbReference type="EMBL" id="STY45140.1"/>
    </source>
</evidence>
<dbReference type="PANTHER" id="PTHR44846">
    <property type="entry name" value="MANNOSYL-D-GLYCERATE TRANSPORT/METABOLISM SYSTEM REPRESSOR MNGR-RELATED"/>
    <property type="match status" value="1"/>
</dbReference>
<name>A0A378MFK0_LISGR</name>
<dbReference type="AlphaFoldDB" id="A0A378MFK0"/>
<evidence type="ECO:0000256" key="3">
    <source>
        <dbReference type="ARBA" id="ARBA00023163"/>
    </source>
</evidence>
<dbReference type="InterPro" id="IPR050679">
    <property type="entry name" value="Bact_HTH_transcr_reg"/>
</dbReference>
<dbReference type="Gene3D" id="3.40.1410.10">
    <property type="entry name" value="Chorismate lyase-like"/>
    <property type="match status" value="1"/>
</dbReference>
<keyword evidence="2" id="KW-0238">DNA-binding</keyword>
<dbReference type="GO" id="GO:0003677">
    <property type="term" value="F:DNA binding"/>
    <property type="evidence" value="ECO:0007669"/>
    <property type="project" value="UniProtKB-KW"/>
</dbReference>
<proteinExistence type="predicted"/>
<dbReference type="GO" id="GO:0003700">
    <property type="term" value="F:DNA-binding transcription factor activity"/>
    <property type="evidence" value="ECO:0007669"/>
    <property type="project" value="InterPro"/>
</dbReference>
<evidence type="ECO:0000259" key="4">
    <source>
        <dbReference type="PROSITE" id="PS50949"/>
    </source>
</evidence>
<dbReference type="RefSeq" id="WP_003757605.1">
    <property type="nucleotide sequence ID" value="NZ_CABKNG010000002.1"/>
</dbReference>
<dbReference type="Pfam" id="PF07702">
    <property type="entry name" value="UTRA"/>
    <property type="match status" value="1"/>
</dbReference>
<dbReference type="SUPFAM" id="SSF64288">
    <property type="entry name" value="Chorismate lyase-like"/>
    <property type="match status" value="1"/>
</dbReference>
<feature type="domain" description="HTH gntR-type" evidence="4">
    <location>
        <begin position="1"/>
        <end position="68"/>
    </location>
</feature>
<dbReference type="GO" id="GO:0045892">
    <property type="term" value="P:negative regulation of DNA-templated transcription"/>
    <property type="evidence" value="ECO:0007669"/>
    <property type="project" value="TreeGrafter"/>
</dbReference>
<dbReference type="InterPro" id="IPR000524">
    <property type="entry name" value="Tscrpt_reg_HTH_GntR"/>
</dbReference>
<organism evidence="5 6">
    <name type="scientific">Listeria grayi</name>
    <name type="common">Listeria murrayi</name>
    <dbReference type="NCBI Taxonomy" id="1641"/>
    <lineage>
        <taxon>Bacteria</taxon>
        <taxon>Bacillati</taxon>
        <taxon>Bacillota</taxon>
        <taxon>Bacilli</taxon>
        <taxon>Bacillales</taxon>
        <taxon>Listeriaceae</taxon>
        <taxon>Listeria</taxon>
    </lineage>
</organism>
<accession>A0A378MFK0</accession>
<protein>
    <submittedName>
        <fullName evidence="5">Uncharacterized HTH-type transcriptional regulator yydK</fullName>
    </submittedName>
</protein>
<dbReference type="SUPFAM" id="SSF46785">
    <property type="entry name" value="Winged helix' DNA-binding domain"/>
    <property type="match status" value="1"/>
</dbReference>
<dbReference type="PROSITE" id="PS50949">
    <property type="entry name" value="HTH_GNTR"/>
    <property type="match status" value="1"/>
</dbReference>
<reference evidence="5 6" key="1">
    <citation type="submission" date="2018-06" db="EMBL/GenBank/DDBJ databases">
        <authorList>
            <consortium name="Pathogen Informatics"/>
            <person name="Doyle S."/>
        </authorList>
    </citation>
    <scope>NUCLEOTIDE SEQUENCE [LARGE SCALE GENOMIC DNA]</scope>
    <source>
        <strain evidence="6">NCTC 10815</strain>
    </source>
</reference>